<name>A0A9D4QVL5_DREPO</name>
<protein>
    <submittedName>
        <fullName evidence="1">Uncharacterized protein</fullName>
    </submittedName>
</protein>
<accession>A0A9D4QVL5</accession>
<comment type="caution">
    <text evidence="1">The sequence shown here is derived from an EMBL/GenBank/DDBJ whole genome shotgun (WGS) entry which is preliminary data.</text>
</comment>
<evidence type="ECO:0000313" key="2">
    <source>
        <dbReference type="Proteomes" id="UP000828390"/>
    </source>
</evidence>
<reference evidence="1" key="2">
    <citation type="submission" date="2020-11" db="EMBL/GenBank/DDBJ databases">
        <authorList>
            <person name="McCartney M.A."/>
            <person name="Auch B."/>
            <person name="Kono T."/>
            <person name="Mallez S."/>
            <person name="Becker A."/>
            <person name="Gohl D.M."/>
            <person name="Silverstein K.A.T."/>
            <person name="Koren S."/>
            <person name="Bechman K.B."/>
            <person name="Herman A."/>
            <person name="Abrahante J.E."/>
            <person name="Garbe J."/>
        </authorList>
    </citation>
    <scope>NUCLEOTIDE SEQUENCE</scope>
    <source>
        <strain evidence="1">Duluth1</strain>
        <tissue evidence="1">Whole animal</tissue>
    </source>
</reference>
<evidence type="ECO:0000313" key="1">
    <source>
        <dbReference type="EMBL" id="KAH3845281.1"/>
    </source>
</evidence>
<organism evidence="1 2">
    <name type="scientific">Dreissena polymorpha</name>
    <name type="common">Zebra mussel</name>
    <name type="synonym">Mytilus polymorpha</name>
    <dbReference type="NCBI Taxonomy" id="45954"/>
    <lineage>
        <taxon>Eukaryota</taxon>
        <taxon>Metazoa</taxon>
        <taxon>Spiralia</taxon>
        <taxon>Lophotrochozoa</taxon>
        <taxon>Mollusca</taxon>
        <taxon>Bivalvia</taxon>
        <taxon>Autobranchia</taxon>
        <taxon>Heteroconchia</taxon>
        <taxon>Euheterodonta</taxon>
        <taxon>Imparidentia</taxon>
        <taxon>Neoheterodontei</taxon>
        <taxon>Myida</taxon>
        <taxon>Dreissenoidea</taxon>
        <taxon>Dreissenidae</taxon>
        <taxon>Dreissena</taxon>
    </lineage>
</organism>
<dbReference type="AlphaFoldDB" id="A0A9D4QVL5"/>
<sequence>MENSKLTLRLFRKESCSRILCRTALFNDADPLKLDVKGEELGVRGGEGSSWTGTPAGSTCAIAGQTRYQCWCSPENKSTMGDMNL</sequence>
<reference evidence="1" key="1">
    <citation type="journal article" date="2019" name="bioRxiv">
        <title>The Genome of the Zebra Mussel, Dreissena polymorpha: A Resource for Invasive Species Research.</title>
        <authorList>
            <person name="McCartney M.A."/>
            <person name="Auch B."/>
            <person name="Kono T."/>
            <person name="Mallez S."/>
            <person name="Zhang Y."/>
            <person name="Obille A."/>
            <person name="Becker A."/>
            <person name="Abrahante J.E."/>
            <person name="Garbe J."/>
            <person name="Badalamenti J.P."/>
            <person name="Herman A."/>
            <person name="Mangelson H."/>
            <person name="Liachko I."/>
            <person name="Sullivan S."/>
            <person name="Sone E.D."/>
            <person name="Koren S."/>
            <person name="Silverstein K.A.T."/>
            <person name="Beckman K.B."/>
            <person name="Gohl D.M."/>
        </authorList>
    </citation>
    <scope>NUCLEOTIDE SEQUENCE</scope>
    <source>
        <strain evidence="1">Duluth1</strain>
        <tissue evidence="1">Whole animal</tissue>
    </source>
</reference>
<gene>
    <name evidence="1" type="ORF">DPMN_087557</name>
</gene>
<dbReference type="Proteomes" id="UP000828390">
    <property type="component" value="Unassembled WGS sequence"/>
</dbReference>
<keyword evidence="2" id="KW-1185">Reference proteome</keyword>
<dbReference type="EMBL" id="JAIWYP010000003">
    <property type="protein sequence ID" value="KAH3845281.1"/>
    <property type="molecule type" value="Genomic_DNA"/>
</dbReference>
<proteinExistence type="predicted"/>